<keyword evidence="2" id="KW-0175">Coiled coil</keyword>
<comment type="caution">
    <text evidence="3">The sequence shown here is derived from an EMBL/GenBank/DDBJ whole genome shotgun (WGS) entry which is preliminary data.</text>
</comment>
<gene>
    <name evidence="3" type="ORF">P4447_08795</name>
</gene>
<dbReference type="Proteomes" id="UP001330749">
    <property type="component" value="Unassembled WGS sequence"/>
</dbReference>
<name>A0ABU6N931_9BACI</name>
<comment type="subcellular location">
    <subcellularLocation>
        <location evidence="1">Virion</location>
    </subcellularLocation>
</comment>
<dbReference type="RefSeq" id="WP_327967486.1">
    <property type="nucleotide sequence ID" value="NZ_JARMQG010000097.1"/>
</dbReference>
<protein>
    <submittedName>
        <fullName evidence="3">Phage major capsid protein</fullName>
    </submittedName>
</protein>
<organism evidence="3 4">
    <name type="scientific">Bacillus xiapuensis</name>
    <dbReference type="NCBI Taxonomy" id="2014075"/>
    <lineage>
        <taxon>Bacteria</taxon>
        <taxon>Bacillati</taxon>
        <taxon>Bacillota</taxon>
        <taxon>Bacilli</taxon>
        <taxon>Bacillales</taxon>
        <taxon>Bacillaceae</taxon>
        <taxon>Bacillus</taxon>
    </lineage>
</organism>
<evidence type="ECO:0000256" key="2">
    <source>
        <dbReference type="SAM" id="Coils"/>
    </source>
</evidence>
<dbReference type="EMBL" id="JARMQG010000097">
    <property type="protein sequence ID" value="MED3562553.1"/>
    <property type="molecule type" value="Genomic_DNA"/>
</dbReference>
<dbReference type="InterPro" id="IPR024455">
    <property type="entry name" value="Phage_capsid"/>
</dbReference>
<proteinExistence type="predicted"/>
<accession>A0ABU6N931</accession>
<evidence type="ECO:0000256" key="1">
    <source>
        <dbReference type="ARBA" id="ARBA00004328"/>
    </source>
</evidence>
<evidence type="ECO:0000313" key="3">
    <source>
        <dbReference type="EMBL" id="MED3562553.1"/>
    </source>
</evidence>
<keyword evidence="4" id="KW-1185">Reference proteome</keyword>
<evidence type="ECO:0000313" key="4">
    <source>
        <dbReference type="Proteomes" id="UP001330749"/>
    </source>
</evidence>
<sequence length="223" mass="25090">MAKNHRANSRNAQKTQEWIDVMNINEMSEKARRELRFDLIDELDNILANAKQEKRNFTNKENRCIDEVKGLIAEIDQETLKEERGGMEMTTIRNFDIEKQQEEITKEERAFIDAIKGGEFRAVGLGVSSNGEIIPTSVANQVWNKIVQISPTVKMATHYGVKEQLQLPIHDFSTSYTVAFATEFSALAPNATVFSSVTLKNQIIGVLTKLGKSLVNMSGVDIL</sequence>
<feature type="coiled-coil region" evidence="2">
    <location>
        <begin position="40"/>
        <end position="67"/>
    </location>
</feature>
<dbReference type="SUPFAM" id="SSF56563">
    <property type="entry name" value="Major capsid protein gp5"/>
    <property type="match status" value="1"/>
</dbReference>
<reference evidence="3 4" key="1">
    <citation type="submission" date="2023-03" db="EMBL/GenBank/DDBJ databases">
        <title>Bacillus Genome Sequencing.</title>
        <authorList>
            <person name="Dunlap C."/>
        </authorList>
    </citation>
    <scope>NUCLEOTIDE SEQUENCE [LARGE SCALE GENOMIC DNA]</scope>
    <source>
        <strain evidence="3 4">B-14544</strain>
    </source>
</reference>
<dbReference type="NCBIfam" id="TIGR01554">
    <property type="entry name" value="major_cap_HK97"/>
    <property type="match status" value="1"/>
</dbReference>